<dbReference type="InterPro" id="IPR036390">
    <property type="entry name" value="WH_DNA-bd_sf"/>
</dbReference>
<sequence>MHMYLTRFARNPLRVLVLTLLRNRPMSGIEIINQVELITGGLWRPSPGSVYPLLRELENEGLIEHTIVNGQKLYSLTDKGLVEVEECGLGIKPATIEDVIRVIEGYVDFLKDYVAQNKLNKEAKEKLMRIMKELENVASNS</sequence>
<dbReference type="EMBL" id="CP009961">
    <property type="protein sequence ID" value="AKG38291.1"/>
    <property type="molecule type" value="Genomic_DNA"/>
</dbReference>
<dbReference type="RefSeq" id="WP_191118661.1">
    <property type="nucleotide sequence ID" value="NZ_CP009961.1"/>
</dbReference>
<dbReference type="InterPro" id="IPR005149">
    <property type="entry name" value="Tscrpt_reg_PadR_N"/>
</dbReference>
<name>A0A0F7CKU9_9CREN</name>
<protein>
    <recommendedName>
        <fullName evidence="1">Transcription regulator PadR N-terminal domain-containing protein</fullName>
    </recommendedName>
</protein>
<dbReference type="PANTHER" id="PTHR43252:SF5">
    <property type="entry name" value="TRANSCRIPTIONAL REGULATOR, PADR-LIKE FAMILY"/>
    <property type="match status" value="1"/>
</dbReference>
<dbReference type="PANTHER" id="PTHR43252">
    <property type="entry name" value="TRANSCRIPTIONAL REGULATOR YQJI"/>
    <property type="match status" value="1"/>
</dbReference>
<evidence type="ECO:0000313" key="3">
    <source>
        <dbReference type="Proteomes" id="UP000067434"/>
    </source>
</evidence>
<evidence type="ECO:0000313" key="2">
    <source>
        <dbReference type="EMBL" id="AKG38291.1"/>
    </source>
</evidence>
<feature type="domain" description="Transcription regulator PadR N-terminal" evidence="1">
    <location>
        <begin position="17"/>
        <end position="85"/>
    </location>
</feature>
<reference evidence="2 3" key="1">
    <citation type="journal article" date="2015" name="Stand. Genomic Sci.">
        <title>Complete genome sequence of and proposal of Thermofilum uzonense sp. nov. a novel hyperthermophilic crenarchaeon and emended description of the genus Thermofilum.</title>
        <authorList>
            <person name="Toshchakov S.V."/>
            <person name="Korzhenkov A.A."/>
            <person name="Samarov N.I."/>
            <person name="Mazunin I.O."/>
            <person name="Mozhey O.I."/>
            <person name="Shmyr I.S."/>
            <person name="Derbikova K.S."/>
            <person name="Taranov E.A."/>
            <person name="Dominova I.N."/>
            <person name="Bonch-Osmolovskaya E.A."/>
            <person name="Patrushev M.V."/>
            <person name="Podosokorskaya O.A."/>
            <person name="Kublanov I.V."/>
        </authorList>
    </citation>
    <scope>NUCLEOTIDE SEQUENCE [LARGE SCALE GENOMIC DNA]</scope>
    <source>
        <strain evidence="2 3">1807-2</strain>
    </source>
</reference>
<organism evidence="2 3">
    <name type="scientific">Infirmifilum uzonense</name>
    <dbReference type="NCBI Taxonomy" id="1550241"/>
    <lineage>
        <taxon>Archaea</taxon>
        <taxon>Thermoproteota</taxon>
        <taxon>Thermoprotei</taxon>
        <taxon>Thermofilales</taxon>
        <taxon>Thermofilaceae</taxon>
        <taxon>Infirmifilum</taxon>
    </lineage>
</organism>
<evidence type="ECO:0000259" key="1">
    <source>
        <dbReference type="Pfam" id="PF03551"/>
    </source>
</evidence>
<keyword evidence="3" id="KW-1185">Reference proteome</keyword>
<dbReference type="GeneID" id="25400958"/>
<dbReference type="SUPFAM" id="SSF46785">
    <property type="entry name" value="Winged helix' DNA-binding domain"/>
    <property type="match status" value="1"/>
</dbReference>
<accession>A0A0F7CKU9</accession>
<dbReference type="PATRIC" id="fig|1550241.5.peg.400"/>
<dbReference type="InterPro" id="IPR036388">
    <property type="entry name" value="WH-like_DNA-bd_sf"/>
</dbReference>
<dbReference type="KEGG" id="thf:MA03_01965"/>
<dbReference type="STRING" id="1550241.MA03_01965"/>
<dbReference type="AlphaFoldDB" id="A0A0F7CKU9"/>
<dbReference type="Gene3D" id="1.10.10.10">
    <property type="entry name" value="Winged helix-like DNA-binding domain superfamily/Winged helix DNA-binding domain"/>
    <property type="match status" value="1"/>
</dbReference>
<dbReference type="HOGENOM" id="CLU_063440_1_3_2"/>
<dbReference type="Pfam" id="PF03551">
    <property type="entry name" value="PadR"/>
    <property type="match status" value="1"/>
</dbReference>
<dbReference type="OrthoDB" id="56053at2157"/>
<dbReference type="Proteomes" id="UP000067434">
    <property type="component" value="Chromosome"/>
</dbReference>
<proteinExistence type="predicted"/>
<gene>
    <name evidence="2" type="ORF">MA03_01965</name>
</gene>